<dbReference type="InterPro" id="IPR033764">
    <property type="entry name" value="Sdr_B"/>
</dbReference>
<dbReference type="Pfam" id="PF01345">
    <property type="entry name" value="DUF11"/>
    <property type="match status" value="1"/>
</dbReference>
<dbReference type="SUPFAM" id="SSF49464">
    <property type="entry name" value="Carboxypeptidase regulatory domain-like"/>
    <property type="match status" value="1"/>
</dbReference>
<dbReference type="InterPro" id="IPR008969">
    <property type="entry name" value="CarboxyPept-like_regulatory"/>
</dbReference>
<evidence type="ECO:0000256" key="4">
    <source>
        <dbReference type="SAM" id="SignalP"/>
    </source>
</evidence>
<feature type="signal peptide" evidence="4">
    <location>
        <begin position="1"/>
        <end position="29"/>
    </location>
</feature>
<accession>A0A4Q7AWL7</accession>
<dbReference type="SUPFAM" id="SSF117074">
    <property type="entry name" value="Hypothetical protein PA1324"/>
    <property type="match status" value="1"/>
</dbReference>
<comment type="caution">
    <text evidence="7">The sequence shown here is derived from an EMBL/GenBank/DDBJ whole genome shotgun (WGS) entry which is preliminary data.</text>
</comment>
<name>A0A4Q7AWL7_9GAMM</name>
<dbReference type="RefSeq" id="WP_130144893.1">
    <property type="nucleotide sequence ID" value="NZ_SGSU01000006.1"/>
</dbReference>
<feature type="domain" description="SD-repeat containing protein B" evidence="6">
    <location>
        <begin position="760"/>
        <end position="829"/>
    </location>
</feature>
<evidence type="ECO:0000259" key="6">
    <source>
        <dbReference type="Pfam" id="PF17210"/>
    </source>
</evidence>
<dbReference type="InterPro" id="IPR047589">
    <property type="entry name" value="DUF11_rpt"/>
</dbReference>
<evidence type="ECO:0000313" key="7">
    <source>
        <dbReference type="EMBL" id="RZG67622.1"/>
    </source>
</evidence>
<dbReference type="InterPro" id="IPR011250">
    <property type="entry name" value="OMP/PagP_B-barrel"/>
</dbReference>
<sequence length="2012" mass="220029">MKKAINKKVDALSLSALASALFFAQYGHAASASMPNAGTIIPNIAYAKYEIMGSDGLLHVKETQSNKVEVQISELYALKLSPDVQKVVEAGTTVYWFNELVNLSNTQATLKLSSENTSYLSNVRIYLDDGDNKFETNLDQLLTAGVVLKPGEKVYLWVLAETSKDTPNNSLIKMPVTAQIQEGSQPSSTVEDPVNIVVPQLDIRKAVDKTNIQYQGAQEAITYTLTVKNNGNLPIAPLSVSVDGSQGDWIIVEDPLPGNTVYDDVLVNTAGASVLYKMAEGVYSSVQPTNKNVINHAVVGYKNFAAGQESKITLKVKTNANLGYSILKNQAYLFSWNNATNQPRKTTSDLVQTIVNATDATLNGTTPDYNNVIKTGKVNEPIYLKADAAICNASHQQDQVKVLVKSALTGDFLYVNGKESEANSGIFHFEINTSAWDGTTPNTADQILQTLRRDQVTATIIDCLDQNGSSTNTPNPNISTNILIDPYGIVFNAKTGQPVANARVILADKNGVPVKANIAFGQDTSGKMTGTIPAEQQTNANGEFIYPFVMPGEYIFLVDTSSPINGKSYQFSSDQNTYPISSFNAFGITAVDPDYSYGRSFKLDITSPALNIDIPIDPLSTSQRLTVKKVALDSSVELGDFTNYSITVSNQGDELAPDVKVQDNLPRGFSYVPNTMRINGKPVADPEGGKGPYLTLGLGDLAVDATAKIEYRVLVGPNALNGDGINRARAVSKSVTSNEAQAKVKVRPGVFSSDAFVIGKVYADCNRNGMQDKGELGVPGVRLYMEDGSYVITDSEGKYDFYGISPKTHVLKLDRTTLPAGVELVTQSNRNAGDPASRFVDVKRGELHRADFAMADQAGACSAPLINMIKQRQEKINSHNLNLEKAINKQLSIDAPSYIDKSTRSDNTNGCLANDHDQTCILNKNNADFAQDKKLVIDPVKPPVLVDLEELLKRSDSNALSILNLKDGQILPFAQTTIQVQGMAGANQRVLINGQAVSEKRLGKLSVLADQHKQGKEFVGVELSTGKNEIRVEQLDFMGNVRESQQVQVVVPGEMHQLQLEHGNATATANGKDVLALILRLKDKNGVKIATRTSITLESDIGLINLPDLNPNEPGIQTFIEGGEMIIPVLAPNAPGRGKLRVSSGVLKQETDIQFLADLRPLIAVGLVEGAINFNNFDGNKLHSVTRNDGFEEQLNEVAEWGNDTSLNGRAALFLKGKVKGDYLLTLAYDSDKSSNQRLFRDIQPDEYYPVYGDAAAKGFEAQSTSKLYVRVDKGRSYAMYGDYVTRTEKDEGLSLGQYNRSLTGLKLGHDGDKLQVAAFGAETKSRQVVTENRAIGISGPYSLGAISNDQILENSEKVEILTRDRNNPGLVISRQTLTRFVDYDVDTYSNSIYLKEAVASVDADLNPNYVRITVEADDIGEEYQVGGVSFSYAVKSHLKLGGSFVQSNDPLKEEQIASVNSVIKIGQHGKLIAEVAQSKNTNAEYDQVPQINSEPTGSKDSGTAARVEFEYTPRAGSLRVYHQQAQDGFQNDAATISAGRMESGIKASLPITNVGLARVEAIRTEDQNNHGARTGIAASIERNFFKVLAIELGLRHYDETQDAATKATENMGAYNGTTARVKFTGKLPWKGASVFAEYEQDIQDSEKQVLALGGTVKVLPNTDLYARHEVISSIDGLYSLNTTEETNSTVFGISSSYMKDGSAFSEYRVADGISNREAEAALGLRNRWQIMPQVYLSTSFEQVKTLSKNPENDGNDSTAATFGLEYLAPKDWKAMTRLEGRRSDQSDTLISTLGYAHKLNESMTILTKNTLNSVNNKAAEQGDHFRNRFQLGMAWRDFDQNKLDVLSKVEHYYENNATDLEAEFKRTSYVSSTHVNWHPSRPVTLSGQYAAKWSVLDEYDVRSSAFTQLVGGRVLYDINERWDASLQTGVLWANRGTGSRYLLGAEFGYLVTTNLWLSAGYNFLGYQDDELANTSSTGQGAYLRFRFKFDEDLFSRRSNNTNFSLELEPGQ</sequence>
<feature type="domain" description="DUF11" evidence="5">
    <location>
        <begin position="625"/>
        <end position="734"/>
    </location>
</feature>
<dbReference type="GO" id="GO:0005576">
    <property type="term" value="C:extracellular region"/>
    <property type="evidence" value="ECO:0007669"/>
    <property type="project" value="UniProtKB-SubCell"/>
</dbReference>
<dbReference type="InterPro" id="IPR051172">
    <property type="entry name" value="Chlamydia_OmcB"/>
</dbReference>
<dbReference type="STRING" id="202951.GCA_001485025_02160"/>
<keyword evidence="3 4" id="KW-0732">Signal</keyword>
<evidence type="ECO:0000313" key="8">
    <source>
        <dbReference type="Proteomes" id="UP000293483"/>
    </source>
</evidence>
<dbReference type="InterPro" id="IPR013783">
    <property type="entry name" value="Ig-like_fold"/>
</dbReference>
<organism evidence="7 8">
    <name type="scientific">Acinetobacter bouvetii</name>
    <dbReference type="NCBI Taxonomy" id="202951"/>
    <lineage>
        <taxon>Bacteria</taxon>
        <taxon>Pseudomonadati</taxon>
        <taxon>Pseudomonadota</taxon>
        <taxon>Gammaproteobacteria</taxon>
        <taxon>Moraxellales</taxon>
        <taxon>Moraxellaceae</taxon>
        <taxon>Acinetobacter</taxon>
    </lineage>
</organism>
<evidence type="ECO:0000256" key="3">
    <source>
        <dbReference type="ARBA" id="ARBA00022729"/>
    </source>
</evidence>
<evidence type="ECO:0000256" key="1">
    <source>
        <dbReference type="ARBA" id="ARBA00004613"/>
    </source>
</evidence>
<dbReference type="Proteomes" id="UP000293483">
    <property type="component" value="Unassembled WGS sequence"/>
</dbReference>
<dbReference type="PANTHER" id="PTHR34819">
    <property type="entry name" value="LARGE CYSTEINE-RICH PERIPLASMIC PROTEIN OMCB"/>
    <property type="match status" value="1"/>
</dbReference>
<proteinExistence type="predicted"/>
<dbReference type="Gene3D" id="2.60.40.10">
    <property type="entry name" value="Immunoglobulins"/>
    <property type="match status" value="1"/>
</dbReference>
<dbReference type="SUPFAM" id="SSF56925">
    <property type="entry name" value="OMPA-like"/>
    <property type="match status" value="1"/>
</dbReference>
<keyword evidence="2" id="KW-0964">Secreted</keyword>
<gene>
    <name evidence="7" type="ORF">EXE25_06540</name>
</gene>
<reference evidence="7 8" key="1">
    <citation type="submission" date="2019-02" db="EMBL/GenBank/DDBJ databases">
        <title>The Batch Genome Submission of Acinetobacter spp. strains.</title>
        <authorList>
            <person name="Qin J."/>
            <person name="Hu Y."/>
            <person name="Ye H."/>
            <person name="Wei L."/>
            <person name="Feng Y."/>
            <person name="Zong Z."/>
        </authorList>
    </citation>
    <scope>NUCLEOTIDE SEQUENCE [LARGE SCALE GENOMIC DNA]</scope>
    <source>
        <strain evidence="7 8">WCHABo060081</strain>
    </source>
</reference>
<evidence type="ECO:0000259" key="5">
    <source>
        <dbReference type="Pfam" id="PF01345"/>
    </source>
</evidence>
<evidence type="ECO:0000256" key="2">
    <source>
        <dbReference type="ARBA" id="ARBA00022525"/>
    </source>
</evidence>
<dbReference type="InterPro" id="IPR001434">
    <property type="entry name" value="OmcB-like_DUF11"/>
</dbReference>
<dbReference type="Pfam" id="PF17210">
    <property type="entry name" value="SdrD_B"/>
    <property type="match status" value="1"/>
</dbReference>
<dbReference type="EMBL" id="SGSU01000006">
    <property type="protein sequence ID" value="RZG67622.1"/>
    <property type="molecule type" value="Genomic_DNA"/>
</dbReference>
<protein>
    <submittedName>
        <fullName evidence="7">DUF11 domain-containing protein</fullName>
    </submittedName>
</protein>
<comment type="subcellular location">
    <subcellularLocation>
        <location evidence="1">Secreted</location>
    </subcellularLocation>
</comment>
<dbReference type="PANTHER" id="PTHR34819:SF3">
    <property type="entry name" value="CELL SURFACE PROTEIN"/>
    <property type="match status" value="1"/>
</dbReference>
<feature type="chain" id="PRO_5020558942" evidence="4">
    <location>
        <begin position="30"/>
        <end position="2012"/>
    </location>
</feature>
<dbReference type="NCBIfam" id="TIGR01451">
    <property type="entry name" value="B_ant_repeat"/>
    <property type="match status" value="1"/>
</dbReference>